<dbReference type="PANTHER" id="PTHR42752">
    <property type="entry name" value="IMIDAZOLONEPROPIONASE"/>
    <property type="match status" value="1"/>
</dbReference>
<dbReference type="CDD" id="cd01296">
    <property type="entry name" value="Imidazolone-5PH"/>
    <property type="match status" value="1"/>
</dbReference>
<comment type="subcellular location">
    <subcellularLocation>
        <location evidence="7">Cytoplasm</location>
    </subcellularLocation>
</comment>
<feature type="binding site" evidence="7">
    <location>
        <position position="72"/>
    </location>
    <ligand>
        <name>Fe(3+)</name>
        <dbReference type="ChEBI" id="CHEBI:29034"/>
    </ligand>
</feature>
<feature type="binding site" evidence="7">
    <location>
        <position position="319"/>
    </location>
    <ligand>
        <name>N-formimidoyl-L-glutamate</name>
        <dbReference type="ChEBI" id="CHEBI:58928"/>
    </ligand>
</feature>
<feature type="binding site" evidence="7">
    <location>
        <position position="322"/>
    </location>
    <ligand>
        <name>4-imidazolone-5-propanoate</name>
        <dbReference type="ChEBI" id="CHEBI:77893"/>
    </ligand>
</feature>
<dbReference type="Pfam" id="PF01979">
    <property type="entry name" value="Amidohydro_1"/>
    <property type="match status" value="1"/>
</dbReference>
<keyword evidence="5 7" id="KW-0862">Zinc</keyword>
<dbReference type="GO" id="GO:0005506">
    <property type="term" value="F:iron ion binding"/>
    <property type="evidence" value="ECO:0007669"/>
    <property type="project" value="UniProtKB-UniRule"/>
</dbReference>
<dbReference type="GO" id="GO:0019556">
    <property type="term" value="P:L-histidine catabolic process to glutamate and formamide"/>
    <property type="evidence" value="ECO:0007669"/>
    <property type="project" value="UniProtKB-UniRule"/>
</dbReference>
<keyword evidence="3 7" id="KW-0378">Hydrolase</keyword>
<dbReference type="HAMAP" id="MF_00372">
    <property type="entry name" value="HutI"/>
    <property type="match status" value="1"/>
</dbReference>
<keyword evidence="10" id="KW-1185">Reference proteome</keyword>
<feature type="binding site" evidence="7">
    <location>
        <position position="81"/>
    </location>
    <ligand>
        <name>4-imidazolone-5-propanoate</name>
        <dbReference type="ChEBI" id="CHEBI:77893"/>
    </ligand>
</feature>
<dbReference type="GO" id="GO:0008270">
    <property type="term" value="F:zinc ion binding"/>
    <property type="evidence" value="ECO:0007669"/>
    <property type="project" value="UniProtKB-UniRule"/>
</dbReference>
<keyword evidence="4 7" id="KW-0369">Histidine metabolism</keyword>
<sequence>MWDQLYLDLHLAVMTEGGAAYGAIRNGALAVTDGRIAYAGRARDLPGAPETLATRVERLGGSWVTPGLIDCHTHLVFAGSRAGEFEMRLEGAQYEEIARAGGGILSTVRATRAASAEALVAAARPRLEAMIRAGVTTVEIKSGYGLETETEFAMLEAATRLGAACGVRVRRTFLAMHALPPEHKDRRADYVRLVCEEMLPEAKARGLVDAVDAYCETIGFTPEEVERLFETARALGLPVRLHAEQLSDLGGAGLAARYGALSADHLEYISEDDVAAMARAGTVAVLLPGAYYFLNEKRRPPIELFRKHKVAMAVATDCNPGTAPIVSPTLAMNMTCVLFGLTPEEALAGMTRNAAKALGLQRETGALEPGKAADFAVWRVNEPAELSYWIGAAAPALVVAGGREVHRA</sequence>
<dbReference type="InterPro" id="IPR005920">
    <property type="entry name" value="HutI"/>
</dbReference>
<evidence type="ECO:0000313" key="9">
    <source>
        <dbReference type="EMBL" id="SNT75227.1"/>
    </source>
</evidence>
<feature type="binding site" evidence="7">
    <location>
        <position position="72"/>
    </location>
    <ligand>
        <name>Zn(2+)</name>
        <dbReference type="ChEBI" id="CHEBI:29105"/>
    </ligand>
</feature>
<gene>
    <name evidence="7" type="primary">hutI</name>
    <name evidence="9" type="ORF">SAMN06297382_2622</name>
</gene>
<comment type="pathway">
    <text evidence="7">Amino-acid degradation; L-histidine degradation into L-glutamate; N-formimidoyl-L-glutamate from L-histidine: step 3/3.</text>
</comment>
<evidence type="ECO:0000256" key="4">
    <source>
        <dbReference type="ARBA" id="ARBA00022808"/>
    </source>
</evidence>
<dbReference type="NCBIfam" id="TIGR01224">
    <property type="entry name" value="hutI"/>
    <property type="match status" value="1"/>
</dbReference>
<feature type="binding site" evidence="7">
    <location>
        <position position="242"/>
    </location>
    <ligand>
        <name>Fe(3+)</name>
        <dbReference type="ChEBI" id="CHEBI:29034"/>
    </ligand>
</feature>
<proteinExistence type="inferred from homology"/>
<feature type="domain" description="Amidohydrolase-related" evidence="8">
    <location>
        <begin position="63"/>
        <end position="405"/>
    </location>
</feature>
<dbReference type="InterPro" id="IPR011059">
    <property type="entry name" value="Metal-dep_hydrolase_composite"/>
</dbReference>
<feature type="binding site" evidence="7">
    <location>
        <position position="74"/>
    </location>
    <ligand>
        <name>Fe(3+)</name>
        <dbReference type="ChEBI" id="CHEBI:29034"/>
    </ligand>
</feature>
<evidence type="ECO:0000313" key="10">
    <source>
        <dbReference type="Proteomes" id="UP000198346"/>
    </source>
</evidence>
<dbReference type="GO" id="GO:0005737">
    <property type="term" value="C:cytoplasm"/>
    <property type="evidence" value="ECO:0007669"/>
    <property type="project" value="UniProtKB-SubCell"/>
</dbReference>
<feature type="binding site" evidence="7">
    <location>
        <position position="317"/>
    </location>
    <ligand>
        <name>Fe(3+)</name>
        <dbReference type="ChEBI" id="CHEBI:29034"/>
    </ligand>
</feature>
<evidence type="ECO:0000256" key="7">
    <source>
        <dbReference type="HAMAP-Rule" id="MF_00372"/>
    </source>
</evidence>
<dbReference type="PANTHER" id="PTHR42752:SF1">
    <property type="entry name" value="IMIDAZOLONEPROPIONASE-RELATED"/>
    <property type="match status" value="1"/>
</dbReference>
<feature type="binding site" evidence="7">
    <location>
        <position position="245"/>
    </location>
    <ligand>
        <name>4-imidazolone-5-propanoate</name>
        <dbReference type="ChEBI" id="CHEBI:77893"/>
    </ligand>
</feature>
<evidence type="ECO:0000256" key="5">
    <source>
        <dbReference type="ARBA" id="ARBA00022833"/>
    </source>
</evidence>
<evidence type="ECO:0000256" key="1">
    <source>
        <dbReference type="ARBA" id="ARBA00012864"/>
    </source>
</evidence>
<feature type="binding site" evidence="7">
    <location>
        <position position="317"/>
    </location>
    <ligand>
        <name>Zn(2+)</name>
        <dbReference type="ChEBI" id="CHEBI:29105"/>
    </ligand>
</feature>
<dbReference type="FunFam" id="3.20.20.140:FF:000007">
    <property type="entry name" value="Imidazolonepropionase"/>
    <property type="match status" value="1"/>
</dbReference>
<evidence type="ECO:0000256" key="6">
    <source>
        <dbReference type="ARBA" id="ARBA00023004"/>
    </source>
</evidence>
<feature type="binding site" evidence="7">
    <location>
        <position position="321"/>
    </location>
    <ligand>
        <name>N-formimidoyl-L-glutamate</name>
        <dbReference type="ChEBI" id="CHEBI:58928"/>
    </ligand>
</feature>
<dbReference type="EMBL" id="FZQA01000007">
    <property type="protein sequence ID" value="SNT75227.1"/>
    <property type="molecule type" value="Genomic_DNA"/>
</dbReference>
<dbReference type="OrthoDB" id="9776455at2"/>
<dbReference type="Proteomes" id="UP000198346">
    <property type="component" value="Unassembled WGS sequence"/>
</dbReference>
<accession>A0A239PZY1</accession>
<comment type="catalytic activity">
    <reaction evidence="7">
        <text>4-imidazolone-5-propanoate + H2O = N-formimidoyl-L-glutamate</text>
        <dbReference type="Rhea" id="RHEA:23660"/>
        <dbReference type="ChEBI" id="CHEBI:15377"/>
        <dbReference type="ChEBI" id="CHEBI:58928"/>
        <dbReference type="ChEBI" id="CHEBI:77893"/>
        <dbReference type="EC" id="3.5.2.7"/>
    </reaction>
</comment>
<feature type="binding site" evidence="7">
    <location>
        <position position="177"/>
    </location>
    <ligand>
        <name>4-imidazolone-5-propanoate</name>
        <dbReference type="ChEBI" id="CHEBI:77893"/>
    </ligand>
</feature>
<dbReference type="UniPathway" id="UPA00379">
    <property type="reaction ID" value="UER00551"/>
</dbReference>
<name>A0A239PZY1_9PROT</name>
<keyword evidence="6 7" id="KW-0408">Iron</keyword>
<dbReference type="Gene3D" id="3.20.20.140">
    <property type="entry name" value="Metal-dependent hydrolases"/>
    <property type="match status" value="1"/>
</dbReference>
<organism evidence="9 10">
    <name type="scientific">Amphiplicatus metriothermophilus</name>
    <dbReference type="NCBI Taxonomy" id="1519374"/>
    <lineage>
        <taxon>Bacteria</taxon>
        <taxon>Pseudomonadati</taxon>
        <taxon>Pseudomonadota</taxon>
        <taxon>Alphaproteobacteria</taxon>
        <taxon>Parvularculales</taxon>
        <taxon>Parvularculaceae</taxon>
        <taxon>Amphiplicatus</taxon>
    </lineage>
</organism>
<comment type="similarity">
    <text evidence="7">Belongs to the metallo-dependent hydrolases superfamily. HutI family.</text>
</comment>
<feature type="binding site" evidence="7">
    <location>
        <position position="74"/>
    </location>
    <ligand>
        <name>Zn(2+)</name>
        <dbReference type="ChEBI" id="CHEBI:29105"/>
    </ligand>
</feature>
<protein>
    <recommendedName>
        <fullName evidence="1 7">Imidazolonepropionase</fullName>
        <ecNumber evidence="1 7">3.5.2.7</ecNumber>
    </recommendedName>
    <alternativeName>
        <fullName evidence="7">Imidazolone-5-propionate hydrolase</fullName>
    </alternativeName>
</protein>
<dbReference type="AlphaFoldDB" id="A0A239PZY1"/>
<comment type="cofactor">
    <cofactor evidence="7">
        <name>Zn(2+)</name>
        <dbReference type="ChEBI" id="CHEBI:29105"/>
    </cofactor>
    <cofactor evidence="7">
        <name>Fe(3+)</name>
        <dbReference type="ChEBI" id="CHEBI:29034"/>
    </cofactor>
    <text evidence="7">Binds 1 zinc or iron ion per subunit.</text>
</comment>
<evidence type="ECO:0000256" key="2">
    <source>
        <dbReference type="ARBA" id="ARBA00022723"/>
    </source>
</evidence>
<dbReference type="InterPro" id="IPR032466">
    <property type="entry name" value="Metal_Hydrolase"/>
</dbReference>
<dbReference type="SUPFAM" id="SSF51556">
    <property type="entry name" value="Metallo-dependent hydrolases"/>
    <property type="match status" value="1"/>
</dbReference>
<dbReference type="GO" id="GO:0050480">
    <property type="term" value="F:imidazolonepropionase activity"/>
    <property type="evidence" value="ECO:0007669"/>
    <property type="project" value="UniProtKB-UniRule"/>
</dbReference>
<dbReference type="EC" id="3.5.2.7" evidence="1 7"/>
<evidence type="ECO:0000259" key="8">
    <source>
        <dbReference type="Pfam" id="PF01979"/>
    </source>
</evidence>
<feature type="binding site" evidence="7">
    <location>
        <position position="144"/>
    </location>
    <ligand>
        <name>N-formimidoyl-L-glutamate</name>
        <dbReference type="ChEBI" id="CHEBI:58928"/>
    </ligand>
</feature>
<keyword evidence="2 7" id="KW-0479">Metal-binding</keyword>
<feature type="binding site" evidence="7">
    <location>
        <position position="144"/>
    </location>
    <ligand>
        <name>4-imidazolone-5-propanoate</name>
        <dbReference type="ChEBI" id="CHEBI:77893"/>
    </ligand>
</feature>
<dbReference type="Gene3D" id="2.30.40.10">
    <property type="entry name" value="Urease, subunit C, domain 1"/>
    <property type="match status" value="1"/>
</dbReference>
<keyword evidence="7" id="KW-0963">Cytoplasm</keyword>
<comment type="function">
    <text evidence="7">Catalyzes the hydrolytic cleavage of the carbon-nitrogen bond in imidazolone-5-propanoate to yield N-formimidoyl-L-glutamate. It is the third step in the universal histidine degradation pathway.</text>
</comment>
<reference evidence="9 10" key="1">
    <citation type="submission" date="2017-07" db="EMBL/GenBank/DDBJ databases">
        <authorList>
            <person name="Sun Z.S."/>
            <person name="Albrecht U."/>
            <person name="Echele G."/>
            <person name="Lee C.C."/>
        </authorList>
    </citation>
    <scope>NUCLEOTIDE SEQUENCE [LARGE SCALE GENOMIC DNA]</scope>
    <source>
        <strain evidence="9 10">CGMCC 1.12710</strain>
    </source>
</reference>
<dbReference type="SUPFAM" id="SSF51338">
    <property type="entry name" value="Composite domain of metallo-dependent hydrolases"/>
    <property type="match status" value="1"/>
</dbReference>
<feature type="binding site" evidence="7">
    <location>
        <position position="242"/>
    </location>
    <ligand>
        <name>Zn(2+)</name>
        <dbReference type="ChEBI" id="CHEBI:29105"/>
    </ligand>
</feature>
<dbReference type="InterPro" id="IPR006680">
    <property type="entry name" value="Amidohydro-rel"/>
</dbReference>
<dbReference type="GO" id="GO:0019557">
    <property type="term" value="P:L-histidine catabolic process to glutamate and formate"/>
    <property type="evidence" value="ECO:0007669"/>
    <property type="project" value="UniProtKB-UniPathway"/>
</dbReference>
<evidence type="ECO:0000256" key="3">
    <source>
        <dbReference type="ARBA" id="ARBA00022801"/>
    </source>
</evidence>
<dbReference type="RefSeq" id="WP_089413054.1">
    <property type="nucleotide sequence ID" value="NZ_FZQA01000007.1"/>
</dbReference>